<dbReference type="InterPro" id="IPR012336">
    <property type="entry name" value="Thioredoxin-like_fold"/>
</dbReference>
<keyword evidence="8" id="KW-0413">Isomerase</keyword>
<proteinExistence type="inferred from homology"/>
<keyword evidence="6" id="KW-1133">Transmembrane helix</keyword>
<feature type="domain" description="Thioredoxin-like fold" evidence="7">
    <location>
        <begin position="79"/>
        <end position="228"/>
    </location>
</feature>
<dbReference type="Proteomes" id="UP000198282">
    <property type="component" value="Unassembled WGS sequence"/>
</dbReference>
<keyword evidence="5" id="KW-0676">Redox-active center</keyword>
<keyword evidence="9" id="KW-1185">Reference proteome</keyword>
<keyword evidence="2" id="KW-0732">Signal</keyword>
<dbReference type="SUPFAM" id="SSF52833">
    <property type="entry name" value="Thioredoxin-like"/>
    <property type="match status" value="1"/>
</dbReference>
<evidence type="ECO:0000256" key="5">
    <source>
        <dbReference type="ARBA" id="ARBA00023284"/>
    </source>
</evidence>
<evidence type="ECO:0000256" key="6">
    <source>
        <dbReference type="SAM" id="Phobius"/>
    </source>
</evidence>
<evidence type="ECO:0000256" key="3">
    <source>
        <dbReference type="ARBA" id="ARBA00023002"/>
    </source>
</evidence>
<organism evidence="8 9">
    <name type="scientific">Streptosporangium subroseum</name>
    <dbReference type="NCBI Taxonomy" id="106412"/>
    <lineage>
        <taxon>Bacteria</taxon>
        <taxon>Bacillati</taxon>
        <taxon>Actinomycetota</taxon>
        <taxon>Actinomycetes</taxon>
        <taxon>Streptosporangiales</taxon>
        <taxon>Streptosporangiaceae</taxon>
        <taxon>Streptosporangium</taxon>
    </lineage>
</organism>
<keyword evidence="3" id="KW-0560">Oxidoreductase</keyword>
<evidence type="ECO:0000256" key="1">
    <source>
        <dbReference type="ARBA" id="ARBA00005791"/>
    </source>
</evidence>
<evidence type="ECO:0000313" key="8">
    <source>
        <dbReference type="EMBL" id="SNT53347.1"/>
    </source>
</evidence>
<comment type="similarity">
    <text evidence="1">Belongs to the thioredoxin family. DsbA subfamily.</text>
</comment>
<dbReference type="PANTHER" id="PTHR13887">
    <property type="entry name" value="GLUTATHIONE S-TRANSFERASE KAPPA"/>
    <property type="match status" value="1"/>
</dbReference>
<accession>A0A239NEE9</accession>
<dbReference type="EMBL" id="FZOD01000056">
    <property type="protein sequence ID" value="SNT53347.1"/>
    <property type="molecule type" value="Genomic_DNA"/>
</dbReference>
<evidence type="ECO:0000256" key="4">
    <source>
        <dbReference type="ARBA" id="ARBA00023157"/>
    </source>
</evidence>
<dbReference type="AlphaFoldDB" id="A0A239NEE9"/>
<dbReference type="GO" id="GO:0016853">
    <property type="term" value="F:isomerase activity"/>
    <property type="evidence" value="ECO:0007669"/>
    <property type="project" value="UniProtKB-KW"/>
</dbReference>
<name>A0A239NEE9_9ACTN</name>
<sequence>MQGVSLLDVPSKPRRTRRFVAVIMALGLFGALVAYSSLVDVQDATGISSARSSLAELVTVRPDGSVMIAQPGVERPLLEVYEDYQCPVCQEFERGNGKAAREAALRGEFALLIHPMTIFQDSPMHENSHRALTAALCVTDPEQWLAYHDALYAAQPSEAQDGGFAVRDLMVLAEKAGVHQADFAACISSKETSDKAEQLSMTALAQGVQGTPTVRYNGQDIDWSTPWAAPSATTV</sequence>
<feature type="transmembrane region" description="Helical" evidence="6">
    <location>
        <begin position="19"/>
        <end position="38"/>
    </location>
</feature>
<evidence type="ECO:0000313" key="9">
    <source>
        <dbReference type="Proteomes" id="UP000198282"/>
    </source>
</evidence>
<keyword evidence="6" id="KW-0812">Transmembrane</keyword>
<evidence type="ECO:0000256" key="2">
    <source>
        <dbReference type="ARBA" id="ARBA00022729"/>
    </source>
</evidence>
<dbReference type="GO" id="GO:0016491">
    <property type="term" value="F:oxidoreductase activity"/>
    <property type="evidence" value="ECO:0007669"/>
    <property type="project" value="UniProtKB-KW"/>
</dbReference>
<dbReference type="Gene3D" id="3.40.30.10">
    <property type="entry name" value="Glutaredoxin"/>
    <property type="match status" value="1"/>
</dbReference>
<keyword evidence="6" id="KW-0472">Membrane</keyword>
<reference evidence="8 9" key="1">
    <citation type="submission" date="2017-06" db="EMBL/GenBank/DDBJ databases">
        <authorList>
            <person name="Kim H.J."/>
            <person name="Triplett B.A."/>
        </authorList>
    </citation>
    <scope>NUCLEOTIDE SEQUENCE [LARGE SCALE GENOMIC DNA]</scope>
    <source>
        <strain evidence="8 9">CGMCC 4.2132</strain>
    </source>
</reference>
<evidence type="ECO:0000259" key="7">
    <source>
        <dbReference type="Pfam" id="PF13462"/>
    </source>
</evidence>
<dbReference type="PANTHER" id="PTHR13887:SF14">
    <property type="entry name" value="DISULFIDE BOND FORMATION PROTEIN D"/>
    <property type="match status" value="1"/>
</dbReference>
<dbReference type="Pfam" id="PF13462">
    <property type="entry name" value="Thioredoxin_4"/>
    <property type="match status" value="1"/>
</dbReference>
<gene>
    <name evidence="8" type="ORF">SAMN05216276_105630</name>
</gene>
<dbReference type="InterPro" id="IPR036249">
    <property type="entry name" value="Thioredoxin-like_sf"/>
</dbReference>
<protein>
    <submittedName>
        <fullName evidence="8">Protein-disulfide isomerase</fullName>
    </submittedName>
</protein>
<keyword evidence="4" id="KW-1015">Disulfide bond</keyword>